<protein>
    <recommendedName>
        <fullName evidence="1">DUF8053 domain-containing protein</fullName>
    </recommendedName>
</protein>
<dbReference type="KEGG" id="nas:GCU68_12945"/>
<evidence type="ECO:0000259" key="1">
    <source>
        <dbReference type="Pfam" id="PF26227"/>
    </source>
</evidence>
<name>A0A5P9P5D4_9EURY</name>
<organism evidence="2 3">
    <name type="scientific">Natronorubrum aibiense</name>
    <dbReference type="NCBI Taxonomy" id="348826"/>
    <lineage>
        <taxon>Archaea</taxon>
        <taxon>Methanobacteriati</taxon>
        <taxon>Methanobacteriota</taxon>
        <taxon>Stenosarchaea group</taxon>
        <taxon>Halobacteria</taxon>
        <taxon>Halobacteriales</taxon>
        <taxon>Natrialbaceae</taxon>
        <taxon>Natronorubrum</taxon>
    </lineage>
</organism>
<keyword evidence="3" id="KW-1185">Reference proteome</keyword>
<dbReference type="AlphaFoldDB" id="A0A5P9P5D4"/>
<dbReference type="InterPro" id="IPR058366">
    <property type="entry name" value="DUF8053"/>
</dbReference>
<evidence type="ECO:0000313" key="2">
    <source>
        <dbReference type="EMBL" id="QFU83381.1"/>
    </source>
</evidence>
<dbReference type="Proteomes" id="UP000326170">
    <property type="component" value="Chromosome"/>
</dbReference>
<feature type="domain" description="DUF8053" evidence="1">
    <location>
        <begin position="3"/>
        <end position="56"/>
    </location>
</feature>
<accession>A0A5P9P5D4</accession>
<proteinExistence type="predicted"/>
<dbReference type="Pfam" id="PF26227">
    <property type="entry name" value="DUF8053"/>
    <property type="match status" value="1"/>
</dbReference>
<dbReference type="EMBL" id="CP045488">
    <property type="protein sequence ID" value="QFU83381.1"/>
    <property type="molecule type" value="Genomic_DNA"/>
</dbReference>
<sequence>MPIHQLVQVGRTSGGVVLPKSELRALGCVGEDGNVKSHPVRITQTDDATWEVSLIDPNDFPDAEAESVNSTA</sequence>
<gene>
    <name evidence="2" type="ORF">GCU68_12945</name>
</gene>
<reference evidence="2 3" key="1">
    <citation type="journal article" date="2007" name="Int. J. Syst. Evol. Microbiol.">
        <title>Natronorubrum sulfidifaciens sp. nov., an extremely haloalkaliphilic archaeon isolated from Aiding salt lake in Xin-Jiang, China.</title>
        <authorList>
            <person name="Cui H.L."/>
            <person name="Tohty D."/>
            <person name="Liu H.C."/>
            <person name="Liu S.J."/>
            <person name="Oren A."/>
            <person name="Zhou P.J."/>
        </authorList>
    </citation>
    <scope>NUCLEOTIDE SEQUENCE [LARGE SCALE GENOMIC DNA]</scope>
    <source>
        <strain evidence="2 3">7-3</strain>
    </source>
</reference>
<evidence type="ECO:0000313" key="3">
    <source>
        <dbReference type="Proteomes" id="UP000326170"/>
    </source>
</evidence>